<dbReference type="WBParaSite" id="ES5_v2.g28521.t1">
    <property type="protein sequence ID" value="ES5_v2.g28521.t1"/>
    <property type="gene ID" value="ES5_v2.g28521"/>
</dbReference>
<sequence length="110" mass="12632">YKHVSKFGSYERLEFLGDAILEYLIVRYLYDHSSNLNRGEIAQYRGKFTSNETLACLTLKHGLQKYILHNSKKKIDQKCYADIFESLAGAVYVDSGMDLDVTWKDVTIGV</sequence>
<dbReference type="Proteomes" id="UP000887579">
    <property type="component" value="Unplaced"/>
</dbReference>
<protein>
    <submittedName>
        <fullName evidence="2">RNase III domain-containing protein</fullName>
    </submittedName>
</protein>
<proteinExistence type="predicted"/>
<name>A0AC34GFJ9_9BILA</name>
<evidence type="ECO:0000313" key="1">
    <source>
        <dbReference type="Proteomes" id="UP000887579"/>
    </source>
</evidence>
<organism evidence="1 2">
    <name type="scientific">Panagrolaimus sp. ES5</name>
    <dbReference type="NCBI Taxonomy" id="591445"/>
    <lineage>
        <taxon>Eukaryota</taxon>
        <taxon>Metazoa</taxon>
        <taxon>Ecdysozoa</taxon>
        <taxon>Nematoda</taxon>
        <taxon>Chromadorea</taxon>
        <taxon>Rhabditida</taxon>
        <taxon>Tylenchina</taxon>
        <taxon>Panagrolaimomorpha</taxon>
        <taxon>Panagrolaimoidea</taxon>
        <taxon>Panagrolaimidae</taxon>
        <taxon>Panagrolaimus</taxon>
    </lineage>
</organism>
<evidence type="ECO:0000313" key="2">
    <source>
        <dbReference type="WBParaSite" id="ES5_v2.g28521.t1"/>
    </source>
</evidence>
<reference evidence="2" key="1">
    <citation type="submission" date="2022-11" db="UniProtKB">
        <authorList>
            <consortium name="WormBaseParasite"/>
        </authorList>
    </citation>
    <scope>IDENTIFICATION</scope>
</reference>
<accession>A0AC34GFJ9</accession>